<keyword evidence="4 13" id="KW-1003">Cell membrane</keyword>
<evidence type="ECO:0000256" key="9">
    <source>
        <dbReference type="ARBA" id="ARBA00022982"/>
    </source>
</evidence>
<dbReference type="Gene3D" id="1.10.3820.10">
    <property type="entry name" value="Di-heme elbow motif domain"/>
    <property type="match status" value="1"/>
</dbReference>
<comment type="subcellular location">
    <subcellularLocation>
        <location evidence="1">Cell inner membrane</location>
        <topology evidence="1">Single-pass type II membrane protein</topology>
    </subcellularLocation>
</comment>
<dbReference type="InterPro" id="IPR051174">
    <property type="entry name" value="Cytochrome_c-type_ET"/>
</dbReference>
<reference evidence="16 17" key="1">
    <citation type="submission" date="2022-05" db="EMBL/GenBank/DDBJ databases">
        <authorList>
            <person name="Park J.-S."/>
        </authorList>
    </citation>
    <scope>NUCLEOTIDE SEQUENCE [LARGE SCALE GENOMIC DNA]</scope>
    <source>
        <strain evidence="16 17">2012CJ34-2</strain>
    </source>
</reference>
<feature type="domain" description="NapC/NirT cytochrome c N-terminal" evidence="15">
    <location>
        <begin position="13"/>
        <end position="184"/>
    </location>
</feature>
<evidence type="ECO:0000256" key="4">
    <source>
        <dbReference type="ARBA" id="ARBA00022475"/>
    </source>
</evidence>
<dbReference type="InterPro" id="IPR005126">
    <property type="entry name" value="NapC/NirT_cyt_c_N"/>
</dbReference>
<keyword evidence="3 13" id="KW-0813">Transport</keyword>
<keyword evidence="6 13" id="KW-0349">Heme</keyword>
<organism evidence="16 17">
    <name type="scientific">Parendozoicomonas callyspongiae</name>
    <dbReference type="NCBI Taxonomy" id="2942213"/>
    <lineage>
        <taxon>Bacteria</taxon>
        <taxon>Pseudomonadati</taxon>
        <taxon>Pseudomonadota</taxon>
        <taxon>Gammaproteobacteria</taxon>
        <taxon>Oceanospirillales</taxon>
        <taxon>Endozoicomonadaceae</taxon>
        <taxon>Parendozoicomonas</taxon>
    </lineage>
</organism>
<keyword evidence="8 13" id="KW-0479">Metal-binding</keyword>
<evidence type="ECO:0000313" key="17">
    <source>
        <dbReference type="Proteomes" id="UP001203338"/>
    </source>
</evidence>
<evidence type="ECO:0000256" key="12">
    <source>
        <dbReference type="ARBA" id="ARBA00023136"/>
    </source>
</evidence>
<dbReference type="NCBIfam" id="TIGR02162">
    <property type="entry name" value="torC"/>
    <property type="match status" value="1"/>
</dbReference>
<name>A0ABT0PHF1_9GAMM</name>
<dbReference type="SUPFAM" id="SSF48695">
    <property type="entry name" value="Multiheme cytochromes"/>
    <property type="match status" value="1"/>
</dbReference>
<keyword evidence="12 13" id="KW-0472">Membrane</keyword>
<evidence type="ECO:0000256" key="13">
    <source>
        <dbReference type="PIRNR" id="PIRNR000014"/>
    </source>
</evidence>
<dbReference type="PANTHER" id="PTHR30333">
    <property type="entry name" value="CYTOCHROME C-TYPE PROTEIN"/>
    <property type="match status" value="1"/>
</dbReference>
<comment type="similarity">
    <text evidence="2 13">Belongs to the TorC/TorY family.</text>
</comment>
<feature type="transmembrane region" description="Helical" evidence="14">
    <location>
        <begin position="15"/>
        <end position="33"/>
    </location>
</feature>
<gene>
    <name evidence="16" type="primary">torC</name>
    <name evidence="16" type="ORF">M3P05_08230</name>
</gene>
<evidence type="ECO:0000313" key="16">
    <source>
        <dbReference type="EMBL" id="MCL6269923.1"/>
    </source>
</evidence>
<evidence type="ECO:0000256" key="7">
    <source>
        <dbReference type="ARBA" id="ARBA00022692"/>
    </source>
</evidence>
<evidence type="ECO:0000259" key="15">
    <source>
        <dbReference type="Pfam" id="PF03264"/>
    </source>
</evidence>
<dbReference type="PIRSF" id="PIRSF000014">
    <property type="entry name" value="4_hem_cytch_TorC"/>
    <property type="match status" value="1"/>
</dbReference>
<evidence type="ECO:0000256" key="6">
    <source>
        <dbReference type="ARBA" id="ARBA00022617"/>
    </source>
</evidence>
<dbReference type="InterPro" id="IPR038266">
    <property type="entry name" value="NapC/NirT_cytc_sf"/>
</dbReference>
<evidence type="ECO:0000256" key="8">
    <source>
        <dbReference type="ARBA" id="ARBA00022723"/>
    </source>
</evidence>
<evidence type="ECO:0000256" key="11">
    <source>
        <dbReference type="ARBA" id="ARBA00023004"/>
    </source>
</evidence>
<sequence>MKNAWRFLTSPTGRYSVLALVVVGIIIGVALVFTGHKTMELTGTTEFCTSCHTMKQPLEEYKQSIHFTNASGVRAECVDCHMPQDFAGQMERKLQAANDVYEQYIGKSIDTPELYEEQRLHMAQTVWARMEENDSSGCRSCHSYEAMDHSKQPVQAAKQMLEAAKSDQTCISCHKGVAHKMPDMSGGYRKSFKKLEKLAAKPADAEILYALTEMPLFKTESAKKEAGKLLPATEVKVLESKGDMLKVEVQGWKEKSGRGRVLTQEAGKRIFAATLKGSFSRKVEVLETTQIGDKNKEWQKVSSKAWIRNENLLPELKPIWDYTDELYKASCSECHGAPDINHFSSTEWIAQLKGMMGFVDLDKREERTLLKYLQTHASDSANGSQNH</sequence>
<proteinExistence type="inferred from homology"/>
<keyword evidence="17" id="KW-1185">Reference proteome</keyword>
<keyword evidence="10 14" id="KW-1133">Transmembrane helix</keyword>
<evidence type="ECO:0000256" key="2">
    <source>
        <dbReference type="ARBA" id="ARBA00006417"/>
    </source>
</evidence>
<evidence type="ECO:0000256" key="14">
    <source>
        <dbReference type="SAM" id="Phobius"/>
    </source>
</evidence>
<protein>
    <recommendedName>
        <fullName evidence="13">Cytochrome c-type protein</fullName>
    </recommendedName>
</protein>
<keyword evidence="9 13" id="KW-0249">Electron transport</keyword>
<keyword evidence="7 14" id="KW-0812">Transmembrane</keyword>
<dbReference type="RefSeq" id="WP_249699040.1">
    <property type="nucleotide sequence ID" value="NZ_JAMFLX010000009.1"/>
</dbReference>
<evidence type="ECO:0000256" key="3">
    <source>
        <dbReference type="ARBA" id="ARBA00022448"/>
    </source>
</evidence>
<dbReference type="Proteomes" id="UP001203338">
    <property type="component" value="Unassembled WGS sequence"/>
</dbReference>
<evidence type="ECO:0000256" key="5">
    <source>
        <dbReference type="ARBA" id="ARBA00022519"/>
    </source>
</evidence>
<evidence type="ECO:0000256" key="10">
    <source>
        <dbReference type="ARBA" id="ARBA00022989"/>
    </source>
</evidence>
<dbReference type="SUPFAM" id="SSF46626">
    <property type="entry name" value="Cytochrome c"/>
    <property type="match status" value="1"/>
</dbReference>
<dbReference type="EMBL" id="JAMFLX010000009">
    <property type="protein sequence ID" value="MCL6269923.1"/>
    <property type="molecule type" value="Genomic_DNA"/>
</dbReference>
<comment type="caution">
    <text evidence="16">The sequence shown here is derived from an EMBL/GenBank/DDBJ whole genome shotgun (WGS) entry which is preliminary data.</text>
</comment>
<keyword evidence="5 13" id="KW-0997">Cell inner membrane</keyword>
<accession>A0ABT0PHF1</accession>
<dbReference type="NCBIfam" id="NF011606">
    <property type="entry name" value="PRK15032.1"/>
    <property type="match status" value="1"/>
</dbReference>
<dbReference type="PANTHER" id="PTHR30333:SF2">
    <property type="entry name" value="CYTOCHROME C-TYPE PROTEIN TORC"/>
    <property type="match status" value="1"/>
</dbReference>
<evidence type="ECO:0000256" key="1">
    <source>
        <dbReference type="ARBA" id="ARBA00004249"/>
    </source>
</evidence>
<dbReference type="Pfam" id="PF03264">
    <property type="entry name" value="Cytochrom_NNT"/>
    <property type="match status" value="1"/>
</dbReference>
<dbReference type="InterPro" id="IPR036909">
    <property type="entry name" value="Cyt_c-like_dom_sf"/>
</dbReference>
<dbReference type="InterPro" id="IPR009154">
    <property type="entry name" value="Membr-bd_4haem_cyt_TorC"/>
</dbReference>
<keyword evidence="11 13" id="KW-0408">Iron</keyword>
<dbReference type="InterPro" id="IPR036280">
    <property type="entry name" value="Multihaem_cyt_sf"/>
</dbReference>